<evidence type="ECO:0000256" key="9">
    <source>
        <dbReference type="ARBA" id="ARBA00023264"/>
    </source>
</evidence>
<dbReference type="Pfam" id="PF02666">
    <property type="entry name" value="PS_Dcarbxylase"/>
    <property type="match status" value="1"/>
</dbReference>
<protein>
    <recommendedName>
        <fullName evidence="3">phosphatidylserine decarboxylase</fullName>
        <ecNumber evidence="3">4.1.1.65</ecNumber>
    </recommendedName>
</protein>
<dbReference type="GO" id="GO:0004609">
    <property type="term" value="F:phosphatidylserine decarboxylase activity"/>
    <property type="evidence" value="ECO:0007669"/>
    <property type="project" value="UniProtKB-EC"/>
</dbReference>
<keyword evidence="4" id="KW-0444">Lipid biosynthesis</keyword>
<evidence type="ECO:0000313" key="13">
    <source>
        <dbReference type="Proteomes" id="UP000009097"/>
    </source>
</evidence>
<keyword evidence="5" id="KW-0210">Decarboxylase</keyword>
<dbReference type="InterPro" id="IPR012337">
    <property type="entry name" value="RNaseH-like_sf"/>
</dbReference>
<name>A0A0J9W848_FUSO4</name>
<evidence type="ECO:0000256" key="5">
    <source>
        <dbReference type="ARBA" id="ARBA00022793"/>
    </source>
</evidence>
<dbReference type="OrthoDB" id="5973539at2759"/>
<dbReference type="SMR" id="A0A0J9W848"/>
<comment type="pathway">
    <text evidence="11">Phospholipid metabolism; phosphatidylethanolamine biosynthesis.</text>
</comment>
<evidence type="ECO:0000256" key="8">
    <source>
        <dbReference type="ARBA" id="ARBA00023239"/>
    </source>
</evidence>
<keyword evidence="6" id="KW-0443">Lipid metabolism</keyword>
<dbReference type="GO" id="GO:0006646">
    <property type="term" value="P:phosphatidylethanolamine biosynthetic process"/>
    <property type="evidence" value="ECO:0007669"/>
    <property type="project" value="UniProtKB-UniPathway"/>
</dbReference>
<evidence type="ECO:0000256" key="4">
    <source>
        <dbReference type="ARBA" id="ARBA00022516"/>
    </source>
</evidence>
<evidence type="ECO:0000256" key="10">
    <source>
        <dbReference type="ARBA" id="ARBA00023317"/>
    </source>
</evidence>
<dbReference type="RefSeq" id="XP_018257434.1">
    <property type="nucleotide sequence ID" value="XM_018396701.1"/>
</dbReference>
<dbReference type="KEGG" id="fox:FOXG_16677"/>
<dbReference type="CDD" id="cd09276">
    <property type="entry name" value="Rnase_HI_RT_non_LTR"/>
    <property type="match status" value="1"/>
</dbReference>
<keyword evidence="9" id="KW-1208">Phospholipid metabolism</keyword>
<keyword evidence="7" id="KW-0594">Phospholipid biosynthesis</keyword>
<dbReference type="InterPro" id="IPR003817">
    <property type="entry name" value="PS_Dcarbxylase"/>
</dbReference>
<evidence type="ECO:0000256" key="3">
    <source>
        <dbReference type="ARBA" id="ARBA00012243"/>
    </source>
</evidence>
<dbReference type="InterPro" id="IPR033177">
    <property type="entry name" value="PSD-B"/>
</dbReference>
<dbReference type="GO" id="GO:0003676">
    <property type="term" value="F:nucleic acid binding"/>
    <property type="evidence" value="ECO:0007669"/>
    <property type="project" value="InterPro"/>
</dbReference>
<dbReference type="VEuPathDB" id="FungiDB:FOXG_16677"/>
<dbReference type="SUPFAM" id="SSF53098">
    <property type="entry name" value="Ribonuclease H-like"/>
    <property type="match status" value="1"/>
</dbReference>
<dbReference type="Gene3D" id="3.30.420.10">
    <property type="entry name" value="Ribonuclease H-like superfamily/Ribonuclease H"/>
    <property type="match status" value="1"/>
</dbReference>
<keyword evidence="8" id="KW-0456">Lyase</keyword>
<proteinExistence type="predicted"/>
<dbReference type="Proteomes" id="UP000009097">
    <property type="component" value="Unassembled WGS sequence"/>
</dbReference>
<comment type="cofactor">
    <cofactor evidence="1">
        <name>pyruvate</name>
        <dbReference type="ChEBI" id="CHEBI:15361"/>
    </cofactor>
</comment>
<dbReference type="EMBL" id="DS231732">
    <property type="protein sequence ID" value="KNB19389.1"/>
    <property type="molecule type" value="Genomic_DNA"/>
</dbReference>
<evidence type="ECO:0000256" key="6">
    <source>
        <dbReference type="ARBA" id="ARBA00023098"/>
    </source>
</evidence>
<dbReference type="NCBIfam" id="TIGR00163">
    <property type="entry name" value="PS_decarb"/>
    <property type="match status" value="1"/>
</dbReference>
<dbReference type="EC" id="4.1.1.65" evidence="3"/>
<dbReference type="PANTHER" id="PTHR10067">
    <property type="entry name" value="PHOSPHATIDYLSERINE DECARBOXYLASE"/>
    <property type="match status" value="1"/>
</dbReference>
<reference evidence="12" key="2">
    <citation type="journal article" date="2010" name="Nature">
        <title>Comparative genomics reveals mobile pathogenicity chromosomes in Fusarium.</title>
        <authorList>
            <person name="Ma L.J."/>
            <person name="van der Does H.C."/>
            <person name="Borkovich K.A."/>
            <person name="Coleman J.J."/>
            <person name="Daboussi M.J."/>
            <person name="Di Pietro A."/>
            <person name="Dufresne M."/>
            <person name="Freitag M."/>
            <person name="Grabherr M."/>
            <person name="Henrissat B."/>
            <person name="Houterman P.M."/>
            <person name="Kang S."/>
            <person name="Shim W.B."/>
            <person name="Woloshuk C."/>
            <person name="Xie X."/>
            <person name="Xu J.R."/>
            <person name="Antoniw J."/>
            <person name="Baker S.E."/>
            <person name="Bluhm B.H."/>
            <person name="Breakspear A."/>
            <person name="Brown D.W."/>
            <person name="Butchko R.A."/>
            <person name="Chapman S."/>
            <person name="Coulson R."/>
            <person name="Coutinho P.M."/>
            <person name="Danchin E.G."/>
            <person name="Diener A."/>
            <person name="Gale L.R."/>
            <person name="Gardiner D.M."/>
            <person name="Goff S."/>
            <person name="Hammond-Kosack K.E."/>
            <person name="Hilburn K."/>
            <person name="Hua-Van A."/>
            <person name="Jonkers W."/>
            <person name="Kazan K."/>
            <person name="Kodira C.D."/>
            <person name="Koehrsen M."/>
            <person name="Kumar L."/>
            <person name="Lee Y.H."/>
            <person name="Li L."/>
            <person name="Manners J.M."/>
            <person name="Miranda-Saavedra D."/>
            <person name="Mukherjee M."/>
            <person name="Park G."/>
            <person name="Park J."/>
            <person name="Park S.Y."/>
            <person name="Proctor R.H."/>
            <person name="Regev A."/>
            <person name="Ruiz-Roldan M.C."/>
            <person name="Sain D."/>
            <person name="Sakthikumar S."/>
            <person name="Sykes S."/>
            <person name="Schwartz D.C."/>
            <person name="Turgeon B.G."/>
            <person name="Wapinski I."/>
            <person name="Yoder O."/>
            <person name="Young S."/>
            <person name="Zeng Q."/>
            <person name="Zhou S."/>
            <person name="Galagan J."/>
            <person name="Cuomo C.A."/>
            <person name="Kistler H.C."/>
            <person name="Rep M."/>
        </authorList>
    </citation>
    <scope>NUCLEOTIDE SEQUENCE [LARGE SCALE GENOMIC DNA]</scope>
    <source>
        <strain evidence="12">4287</strain>
    </source>
</reference>
<dbReference type="PANTHER" id="PTHR10067:SF11">
    <property type="entry name" value="PHOSPHATIDYLSERINE DECARBOXYLASE"/>
    <property type="match status" value="1"/>
</dbReference>
<organism evidence="12 13">
    <name type="scientific">Fusarium oxysporum f. sp. lycopersici (strain 4287 / CBS 123668 / FGSC 9935 / NRRL 34936)</name>
    <name type="common">Fusarium vascular wilt of tomato</name>
    <dbReference type="NCBI Taxonomy" id="426428"/>
    <lineage>
        <taxon>Eukaryota</taxon>
        <taxon>Fungi</taxon>
        <taxon>Dikarya</taxon>
        <taxon>Ascomycota</taxon>
        <taxon>Pezizomycotina</taxon>
        <taxon>Sordariomycetes</taxon>
        <taxon>Hypocreomycetidae</taxon>
        <taxon>Hypocreales</taxon>
        <taxon>Nectriaceae</taxon>
        <taxon>Fusarium</taxon>
        <taxon>Fusarium oxysporum species complex</taxon>
    </lineage>
</organism>
<dbReference type="InterPro" id="IPR036397">
    <property type="entry name" value="RNaseH_sf"/>
</dbReference>
<evidence type="ECO:0000256" key="7">
    <source>
        <dbReference type="ARBA" id="ARBA00023209"/>
    </source>
</evidence>
<comment type="pathway">
    <text evidence="2">Lipid metabolism.</text>
</comment>
<dbReference type="GeneID" id="28957517"/>
<dbReference type="UniPathway" id="UPA00558"/>
<evidence type="ECO:0000313" key="12">
    <source>
        <dbReference type="EMBL" id="KNB19389.1"/>
    </source>
</evidence>
<evidence type="ECO:0000256" key="2">
    <source>
        <dbReference type="ARBA" id="ARBA00005189"/>
    </source>
</evidence>
<keyword evidence="10" id="KW-0670">Pyruvate</keyword>
<evidence type="ECO:0000256" key="11">
    <source>
        <dbReference type="ARBA" id="ARBA00024326"/>
    </source>
</evidence>
<evidence type="ECO:0000256" key="1">
    <source>
        <dbReference type="ARBA" id="ARBA00001928"/>
    </source>
</evidence>
<sequence>MLSVSAFFHNVLNYLLSWVHPNAHWGWLSCNRKTGQLEREIIPLGKKLKLLFLFNHITEWIDTTHAMRLYMHNKSLEKGKKEASPASKEQISKFVDYYGINMDDFDPSDINEYNTFEDFFARAHKAGSRPIHRPDDALTAVVVADSRVVTYESVAETKKIWIKGHDFNITNLVMDTQLGSKYENAAVASFRLSPQDYHRYHSPVTGKIKLFRSIPGDYYQVDPVALQSQVDILTRNRRAYVIIETAEFGDVLFVAIGATNVGSAVIHEQFQKSGVQVNKGDELGHFQFGGSSIIVAFQMERIKFDNDLLQLSKRRIQVSVEVGPSSGKATVRWDATNGVSFDTKKTDVMHFSRSKLRTTPPVCHGDVEKHPESALRWLDSRLSFRIHVEKWAAKAKAVAYHLRVLSDTKHGPLPGAVRNAVRGVSRASPALRFRSVVPGHDKATMKPAYQKPAIEQPASHTENEQGLEPVHESYTAPLEDDIHRPLHRESGILPVTQVLEARRLRFPVGLKSLDESHPVASRTLPPTASEHVFDGSGRLGPTEVFDVKARGALEGLKAARFSFNLLAYYNLAVATCLRSTPSDSSQDVFLEFQALTASHGATQVRWVLGHTDIPGNEQADKLAKAASSAPGPEGAQPTLTYLRRIARRKPKEAFVTWWSTSAPEQYKRLNLKATTGCPPE</sequence>
<accession>A0A0J9W848</accession>
<gene>
    <name evidence="12" type="ORF">FOXG_16677</name>
</gene>
<reference evidence="12" key="1">
    <citation type="submission" date="2007-04" db="EMBL/GenBank/DDBJ databases">
        <authorList>
            <consortium name="The Broad Institute Genome Sequencing Platform"/>
            <person name="Birren B."/>
            <person name="Lander E."/>
            <person name="Galagan J."/>
            <person name="Nusbaum C."/>
            <person name="Devon K."/>
            <person name="Ma L.-J."/>
            <person name="Jaffe D."/>
            <person name="Butler J."/>
            <person name="Alvarez P."/>
            <person name="Gnerre S."/>
            <person name="Grabherr M."/>
            <person name="Kleber M."/>
            <person name="Mauceli E."/>
            <person name="Brockman W."/>
            <person name="MacCallum I.A."/>
            <person name="Young S."/>
            <person name="LaButti K."/>
            <person name="DeCaprio D."/>
            <person name="Crawford M."/>
            <person name="Koehrsen M."/>
            <person name="Engels R."/>
            <person name="Montgomery P."/>
            <person name="Pearson M."/>
            <person name="Howarth C."/>
            <person name="Larson L."/>
            <person name="White J."/>
            <person name="O'Leary S."/>
            <person name="Kodira C."/>
            <person name="Zeng Q."/>
            <person name="Yandava C."/>
            <person name="Alvarado L."/>
            <person name="Kistler C."/>
            <person name="Shim W.-B."/>
            <person name="Kang S."/>
            <person name="Woloshuk C."/>
        </authorList>
    </citation>
    <scope>NUCLEOTIDE SEQUENCE</scope>
    <source>
        <strain evidence="12">4287</strain>
    </source>
</reference>
<dbReference type="AlphaFoldDB" id="A0A0J9W848"/>